<evidence type="ECO:0000313" key="3">
    <source>
        <dbReference type="Proteomes" id="UP000050535"/>
    </source>
</evidence>
<dbReference type="AlphaFoldDB" id="A0A0P7HRI0"/>
<comment type="caution">
    <text evidence="2">The sequence shown here is derived from an EMBL/GenBank/DDBJ whole genome shotgun (WGS) entry which is preliminary data.</text>
</comment>
<proteinExistence type="predicted"/>
<name>A0A0P7HRI0_9EURY</name>
<dbReference type="EMBL" id="LGUC01000002">
    <property type="protein sequence ID" value="KPN29270.1"/>
    <property type="molecule type" value="Genomic_DNA"/>
</dbReference>
<evidence type="ECO:0000256" key="1">
    <source>
        <dbReference type="SAM" id="Phobius"/>
    </source>
</evidence>
<evidence type="ECO:0000313" key="2">
    <source>
        <dbReference type="EMBL" id="KPN29270.1"/>
    </source>
</evidence>
<keyword evidence="3" id="KW-1185">Reference proteome</keyword>
<protein>
    <submittedName>
        <fullName evidence="2">Uncharacterized protein</fullName>
    </submittedName>
</protein>
<reference evidence="3" key="1">
    <citation type="submission" date="2013-11" db="EMBL/GenBank/DDBJ databases">
        <authorList>
            <person name="Hoang H.T."/>
            <person name="Killian M.L."/>
            <person name="Madson D.M."/>
            <person name="Arruda P.H.E."/>
            <person name="Sun D."/>
            <person name="Schwartz K.J."/>
            <person name="Yoon K."/>
        </authorList>
    </citation>
    <scope>NUCLEOTIDE SEQUENCE [LARGE SCALE GENOMIC DNA]</scope>
    <source>
        <strain evidence="3">CDK2</strain>
    </source>
</reference>
<keyword evidence="1" id="KW-0812">Transmembrane</keyword>
<keyword evidence="1" id="KW-0472">Membrane</keyword>
<organism evidence="2 3">
    <name type="scientific">Halolamina pelagica</name>
    <dbReference type="NCBI Taxonomy" id="699431"/>
    <lineage>
        <taxon>Archaea</taxon>
        <taxon>Methanobacteriati</taxon>
        <taxon>Methanobacteriota</taxon>
        <taxon>Stenosarchaea group</taxon>
        <taxon>Halobacteria</taxon>
        <taxon>Halobacteriales</taxon>
        <taxon>Haloferacaceae</taxon>
    </lineage>
</organism>
<dbReference type="Proteomes" id="UP000050535">
    <property type="component" value="Unassembled WGS sequence"/>
</dbReference>
<accession>A0A0P7HRI0</accession>
<gene>
    <name evidence="2" type="ORF">SY89_03504</name>
</gene>
<keyword evidence="1" id="KW-1133">Transmembrane helix</keyword>
<feature type="transmembrane region" description="Helical" evidence="1">
    <location>
        <begin position="12"/>
        <end position="33"/>
    </location>
</feature>
<sequence length="66" mass="7402">MFGTAVAQAGGFGGNMGMLMFIGVLIAVVWFTAQSSGDSNSDEDDEDGRRVVRVRRVRVRRRRRKR</sequence>